<dbReference type="PROSITE" id="PS51257">
    <property type="entry name" value="PROKAR_LIPOPROTEIN"/>
    <property type="match status" value="1"/>
</dbReference>
<dbReference type="PANTHER" id="PTHR38107:SF3">
    <property type="entry name" value="LYSOZYME RRRD-RELATED"/>
    <property type="match status" value="1"/>
</dbReference>
<feature type="signal peptide" evidence="7">
    <location>
        <begin position="1"/>
        <end position="19"/>
    </location>
</feature>
<dbReference type="GO" id="GO:0016998">
    <property type="term" value="P:cell wall macromolecule catabolic process"/>
    <property type="evidence" value="ECO:0007669"/>
    <property type="project" value="InterPro"/>
</dbReference>
<feature type="chain" id="PRO_5021739496" description="Lysozyme" evidence="7">
    <location>
        <begin position="20"/>
        <end position="268"/>
    </location>
</feature>
<reference evidence="8 9" key="1">
    <citation type="submission" date="2019-07" db="EMBL/GenBank/DDBJ databases">
        <title>Finished genome of Venturia effusa.</title>
        <authorList>
            <person name="Young C.A."/>
            <person name="Cox M.P."/>
            <person name="Ganley A.R.D."/>
            <person name="David W.J."/>
        </authorList>
    </citation>
    <scope>NUCLEOTIDE SEQUENCE [LARGE SCALE GENOMIC DNA]</scope>
    <source>
        <strain evidence="9">albino</strain>
    </source>
</reference>
<keyword evidence="3" id="KW-0081">Bacteriolytic enzyme</keyword>
<dbReference type="InterPro" id="IPR002196">
    <property type="entry name" value="Glyco_hydro_24"/>
</dbReference>
<dbReference type="InterPro" id="IPR034690">
    <property type="entry name" value="Endolysin_T4_type"/>
</dbReference>
<evidence type="ECO:0008006" key="10">
    <source>
        <dbReference type="Google" id="ProtNLM"/>
    </source>
</evidence>
<keyword evidence="7" id="KW-0732">Signal</keyword>
<dbReference type="GO" id="GO:0042742">
    <property type="term" value="P:defense response to bacterium"/>
    <property type="evidence" value="ECO:0007669"/>
    <property type="project" value="UniProtKB-KW"/>
</dbReference>
<evidence type="ECO:0000256" key="3">
    <source>
        <dbReference type="ARBA" id="ARBA00022638"/>
    </source>
</evidence>
<dbReference type="HAMAP" id="MF_04110">
    <property type="entry name" value="ENDOLYSIN_T4"/>
    <property type="match status" value="1"/>
</dbReference>
<protein>
    <recommendedName>
        <fullName evidence="10">Lysozyme</fullName>
    </recommendedName>
</protein>
<evidence type="ECO:0000313" key="8">
    <source>
        <dbReference type="EMBL" id="QDS76536.1"/>
    </source>
</evidence>
<evidence type="ECO:0000256" key="7">
    <source>
        <dbReference type="SAM" id="SignalP"/>
    </source>
</evidence>
<evidence type="ECO:0000256" key="5">
    <source>
        <dbReference type="ARBA" id="ARBA00023200"/>
    </source>
</evidence>
<evidence type="ECO:0000313" key="9">
    <source>
        <dbReference type="Proteomes" id="UP000316270"/>
    </source>
</evidence>
<dbReference type="Gene3D" id="1.10.530.40">
    <property type="match status" value="1"/>
</dbReference>
<sequence length="268" mass="27121">MKLAIFLATLYSIITTTLAATACSINSGQNGVCISTASCKSGGGKSEAGHCPGSADIQCCTYGSCTASGVAGLCQSTSSCKQTSTPGLCPGPADIQCCHGSGGASCGTPTVNAATLTLIKEFEGFSPRPYKDPDGHPTIGVGHLCSSASCSEIPYSIPLSVSDGEKLLQSDLKVARTCITKDVHVKLNANQFGALVSWAFNVGCGGAGSSTLVKRLNAGENPNTVAGEELPKWNKGDGGVLPGLTRRRKAEVDLFKTGGSGPALPPSC</sequence>
<dbReference type="InterPro" id="IPR023347">
    <property type="entry name" value="Lysozyme_dom_sf"/>
</dbReference>
<dbReference type="SUPFAM" id="SSF53955">
    <property type="entry name" value="Lysozyme-like"/>
    <property type="match status" value="1"/>
</dbReference>
<evidence type="ECO:0000256" key="2">
    <source>
        <dbReference type="ARBA" id="ARBA00022529"/>
    </source>
</evidence>
<comment type="catalytic activity">
    <reaction evidence="1">
        <text>Hydrolysis of (1-&gt;4)-beta-linkages between N-acetylmuramic acid and N-acetyl-D-glucosamine residues in a peptidoglycan and between N-acetyl-D-glucosamine residues in chitodextrins.</text>
        <dbReference type="EC" id="3.2.1.17"/>
    </reaction>
</comment>
<evidence type="ECO:0000256" key="6">
    <source>
        <dbReference type="ARBA" id="ARBA00023295"/>
    </source>
</evidence>
<proteinExistence type="inferred from homology"/>
<dbReference type="InterPro" id="IPR033907">
    <property type="entry name" value="Endolysin_autolysin"/>
</dbReference>
<organism evidence="8 9">
    <name type="scientific">Venturia effusa</name>
    <dbReference type="NCBI Taxonomy" id="50376"/>
    <lineage>
        <taxon>Eukaryota</taxon>
        <taxon>Fungi</taxon>
        <taxon>Dikarya</taxon>
        <taxon>Ascomycota</taxon>
        <taxon>Pezizomycotina</taxon>
        <taxon>Dothideomycetes</taxon>
        <taxon>Pleosporomycetidae</taxon>
        <taxon>Venturiales</taxon>
        <taxon>Venturiaceae</taxon>
        <taxon>Venturia</taxon>
    </lineage>
</organism>
<accession>A0A517LLT7</accession>
<keyword evidence="6" id="KW-0326">Glycosidase</keyword>
<dbReference type="AlphaFoldDB" id="A0A517LLT7"/>
<dbReference type="GO" id="GO:0003796">
    <property type="term" value="F:lysozyme activity"/>
    <property type="evidence" value="ECO:0007669"/>
    <property type="project" value="UniProtKB-EC"/>
</dbReference>
<dbReference type="STRING" id="50376.A0A517LLT7"/>
<dbReference type="InterPro" id="IPR023346">
    <property type="entry name" value="Lysozyme-like_dom_sf"/>
</dbReference>
<dbReference type="GO" id="GO:0031640">
    <property type="term" value="P:killing of cells of another organism"/>
    <property type="evidence" value="ECO:0007669"/>
    <property type="project" value="UniProtKB-KW"/>
</dbReference>
<keyword evidence="4" id="KW-0378">Hydrolase</keyword>
<dbReference type="OrthoDB" id="5358886at2759"/>
<keyword evidence="2" id="KW-0929">Antimicrobial</keyword>
<dbReference type="GO" id="GO:0009253">
    <property type="term" value="P:peptidoglycan catabolic process"/>
    <property type="evidence" value="ECO:0007669"/>
    <property type="project" value="InterPro"/>
</dbReference>
<name>A0A517LLT7_9PEZI</name>
<evidence type="ECO:0000256" key="4">
    <source>
        <dbReference type="ARBA" id="ARBA00022801"/>
    </source>
</evidence>
<dbReference type="CDD" id="cd00737">
    <property type="entry name" value="lyz_endolysin_autolysin"/>
    <property type="match status" value="1"/>
</dbReference>
<evidence type="ECO:0000256" key="1">
    <source>
        <dbReference type="ARBA" id="ARBA00000632"/>
    </source>
</evidence>
<keyword evidence="5" id="KW-1035">Host cytoplasm</keyword>
<gene>
    <name evidence="8" type="ORF">FKW77_006119</name>
</gene>
<dbReference type="Pfam" id="PF00959">
    <property type="entry name" value="Phage_lysozyme"/>
    <property type="match status" value="1"/>
</dbReference>
<dbReference type="Proteomes" id="UP000316270">
    <property type="component" value="Chromosome 15"/>
</dbReference>
<keyword evidence="9" id="KW-1185">Reference proteome</keyword>
<dbReference type="PANTHER" id="PTHR38107">
    <property type="match status" value="1"/>
</dbReference>
<dbReference type="InterPro" id="IPR051018">
    <property type="entry name" value="Bacteriophage_GH24"/>
</dbReference>
<dbReference type="EMBL" id="CP042199">
    <property type="protein sequence ID" value="QDS76536.1"/>
    <property type="molecule type" value="Genomic_DNA"/>
</dbReference>